<sequence>MLKPIILDELSIIVRTNVKGLIGKLIKEDKEFKRIKEVFTER</sequence>
<dbReference type="EMBL" id="BARV01004298">
    <property type="protein sequence ID" value="GAI17124.1"/>
    <property type="molecule type" value="Genomic_DNA"/>
</dbReference>
<proteinExistence type="predicted"/>
<evidence type="ECO:0000313" key="1">
    <source>
        <dbReference type="EMBL" id="GAI17124.1"/>
    </source>
</evidence>
<gene>
    <name evidence="1" type="ORF">S06H3_09648</name>
</gene>
<dbReference type="AlphaFoldDB" id="X1NEM9"/>
<accession>X1NEM9</accession>
<organism evidence="1">
    <name type="scientific">marine sediment metagenome</name>
    <dbReference type="NCBI Taxonomy" id="412755"/>
    <lineage>
        <taxon>unclassified sequences</taxon>
        <taxon>metagenomes</taxon>
        <taxon>ecological metagenomes</taxon>
    </lineage>
</organism>
<protein>
    <submittedName>
        <fullName evidence="1">Uncharacterized protein</fullName>
    </submittedName>
</protein>
<reference evidence="1" key="1">
    <citation type="journal article" date="2014" name="Front. Microbiol.">
        <title>High frequency of phylogenetically diverse reductive dehalogenase-homologous genes in deep subseafloor sedimentary metagenomes.</title>
        <authorList>
            <person name="Kawai M."/>
            <person name="Futagami T."/>
            <person name="Toyoda A."/>
            <person name="Takaki Y."/>
            <person name="Nishi S."/>
            <person name="Hori S."/>
            <person name="Arai W."/>
            <person name="Tsubouchi T."/>
            <person name="Morono Y."/>
            <person name="Uchiyama I."/>
            <person name="Ito T."/>
            <person name="Fujiyama A."/>
            <person name="Inagaki F."/>
            <person name="Takami H."/>
        </authorList>
    </citation>
    <scope>NUCLEOTIDE SEQUENCE</scope>
    <source>
        <strain evidence="1">Expedition CK06-06</strain>
    </source>
</reference>
<feature type="non-terminal residue" evidence="1">
    <location>
        <position position="42"/>
    </location>
</feature>
<name>X1NEM9_9ZZZZ</name>
<comment type="caution">
    <text evidence="1">The sequence shown here is derived from an EMBL/GenBank/DDBJ whole genome shotgun (WGS) entry which is preliminary data.</text>
</comment>